<dbReference type="AlphaFoldDB" id="A0A1H8P5T9"/>
<name>A0A1H8P5T9_9EURY</name>
<keyword evidence="1" id="KW-0812">Transmembrane</keyword>
<protein>
    <submittedName>
        <fullName evidence="2">Uncharacterized protein</fullName>
    </submittedName>
</protein>
<keyword evidence="1" id="KW-0472">Membrane</keyword>
<accession>A0A1H8P5T9</accession>
<proteinExistence type="predicted"/>
<evidence type="ECO:0000313" key="2">
    <source>
        <dbReference type="EMBL" id="SEO36873.1"/>
    </source>
</evidence>
<evidence type="ECO:0000256" key="1">
    <source>
        <dbReference type="SAM" id="Phobius"/>
    </source>
</evidence>
<keyword evidence="3" id="KW-1185">Reference proteome</keyword>
<dbReference type="RefSeq" id="WP_089821125.1">
    <property type="nucleotide sequence ID" value="NZ_FODV01000002.1"/>
</dbReference>
<reference evidence="3" key="1">
    <citation type="submission" date="2016-10" db="EMBL/GenBank/DDBJ databases">
        <authorList>
            <person name="Varghese N."/>
            <person name="Submissions S."/>
        </authorList>
    </citation>
    <scope>NUCLEOTIDE SEQUENCE [LARGE SCALE GENOMIC DNA]</scope>
    <source>
        <strain evidence="3">CGMCC 1.10121</strain>
    </source>
</reference>
<gene>
    <name evidence="2" type="ORF">SAMN04487948_10293</name>
</gene>
<feature type="transmembrane region" description="Helical" evidence="1">
    <location>
        <begin position="6"/>
        <end position="27"/>
    </location>
</feature>
<keyword evidence="1" id="KW-1133">Transmembrane helix</keyword>
<sequence>MNESLVWGGLGVLLAVVGLGIIAPDLLAEFQHGGFGSPMVLYGIGVAAAAVLTILIVVPSVVAKK</sequence>
<evidence type="ECO:0000313" key="3">
    <source>
        <dbReference type="Proteomes" id="UP000199126"/>
    </source>
</evidence>
<dbReference type="Proteomes" id="UP000199126">
    <property type="component" value="Unassembled WGS sequence"/>
</dbReference>
<organism evidence="2 3">
    <name type="scientific">Halogranum amylolyticum</name>
    <dbReference type="NCBI Taxonomy" id="660520"/>
    <lineage>
        <taxon>Archaea</taxon>
        <taxon>Methanobacteriati</taxon>
        <taxon>Methanobacteriota</taxon>
        <taxon>Stenosarchaea group</taxon>
        <taxon>Halobacteria</taxon>
        <taxon>Halobacteriales</taxon>
        <taxon>Haloferacaceae</taxon>
    </lineage>
</organism>
<feature type="transmembrane region" description="Helical" evidence="1">
    <location>
        <begin position="39"/>
        <end position="62"/>
    </location>
</feature>
<dbReference type="EMBL" id="FODV01000002">
    <property type="protein sequence ID" value="SEO36873.1"/>
    <property type="molecule type" value="Genomic_DNA"/>
</dbReference>